<comment type="caution">
    <text evidence="2">The sequence shown here is derived from an EMBL/GenBank/DDBJ whole genome shotgun (WGS) entry which is preliminary data.</text>
</comment>
<gene>
    <name evidence="2" type="ORF">PCOR1329_LOCUS10704</name>
</gene>
<dbReference type="EMBL" id="CAUYUJ010003047">
    <property type="protein sequence ID" value="CAK0803597.1"/>
    <property type="molecule type" value="Genomic_DNA"/>
</dbReference>
<reference evidence="2" key="1">
    <citation type="submission" date="2023-10" db="EMBL/GenBank/DDBJ databases">
        <authorList>
            <person name="Chen Y."/>
            <person name="Shah S."/>
            <person name="Dougan E. K."/>
            <person name="Thang M."/>
            <person name="Chan C."/>
        </authorList>
    </citation>
    <scope>NUCLEOTIDE SEQUENCE [LARGE SCALE GENOMIC DNA]</scope>
</reference>
<protein>
    <submittedName>
        <fullName evidence="2">Uncharacterized protein</fullName>
    </submittedName>
</protein>
<keyword evidence="3" id="KW-1185">Reference proteome</keyword>
<organism evidence="2 3">
    <name type="scientific">Prorocentrum cordatum</name>
    <dbReference type="NCBI Taxonomy" id="2364126"/>
    <lineage>
        <taxon>Eukaryota</taxon>
        <taxon>Sar</taxon>
        <taxon>Alveolata</taxon>
        <taxon>Dinophyceae</taxon>
        <taxon>Prorocentrales</taxon>
        <taxon>Prorocentraceae</taxon>
        <taxon>Prorocentrum</taxon>
    </lineage>
</organism>
<evidence type="ECO:0000313" key="3">
    <source>
        <dbReference type="Proteomes" id="UP001189429"/>
    </source>
</evidence>
<evidence type="ECO:0000313" key="2">
    <source>
        <dbReference type="EMBL" id="CAK0803597.1"/>
    </source>
</evidence>
<sequence>MAAALESRVAELEAELRKTLGAHEAAARKAVALAGTDATGEADDKLRGDLVGRPALEAAILAAGLAAERGVAIVPCVPTLGKQRRHAAAHVVSAAVTVIQKAGKAKLNAIQRGARHRLQRSARLGRCGGQPRHARELRYATAPAFLFAALLELVFILEGVSSNAADSAALGAQEVVDATLVLEDGVGSAPSARRALPLGGSVGELAPEPGAALDGPGTVVGDVDGGGVGEALEEVEEPQIETAATVEAAALEADAHCHALESEEIDDGVGDAKGVEVLERPLRGWPQDGLGEAAPDDAFDERAVVGGRRRLAMLQRHMRQTRAIADREQFEAQVAHVAQELEQAKAAKRARLAAKARLARSATRGR</sequence>
<dbReference type="Proteomes" id="UP001189429">
    <property type="component" value="Unassembled WGS sequence"/>
</dbReference>
<keyword evidence="1" id="KW-0175">Coiled coil</keyword>
<accession>A0ABN9QIK7</accession>
<proteinExistence type="predicted"/>
<name>A0ABN9QIK7_9DINO</name>
<evidence type="ECO:0000256" key="1">
    <source>
        <dbReference type="SAM" id="Coils"/>
    </source>
</evidence>
<feature type="coiled-coil region" evidence="1">
    <location>
        <begin position="2"/>
        <end position="29"/>
    </location>
</feature>